<dbReference type="Gene3D" id="3.40.630.30">
    <property type="match status" value="1"/>
</dbReference>
<evidence type="ECO:0000313" key="4">
    <source>
        <dbReference type="EMBL" id="GAA5160455.1"/>
    </source>
</evidence>
<dbReference type="SUPFAM" id="SSF55729">
    <property type="entry name" value="Acyl-CoA N-acyltransferases (Nat)"/>
    <property type="match status" value="1"/>
</dbReference>
<dbReference type="PANTHER" id="PTHR43877">
    <property type="entry name" value="AMINOALKYLPHOSPHONATE N-ACETYLTRANSFERASE-RELATED-RELATED"/>
    <property type="match status" value="1"/>
</dbReference>
<organism evidence="4 5">
    <name type="scientific">Viridibacterium curvum</name>
    <dbReference type="NCBI Taxonomy" id="1101404"/>
    <lineage>
        <taxon>Bacteria</taxon>
        <taxon>Pseudomonadati</taxon>
        <taxon>Pseudomonadota</taxon>
        <taxon>Betaproteobacteria</taxon>
        <taxon>Rhodocyclales</taxon>
        <taxon>Rhodocyclaceae</taxon>
        <taxon>Viridibacterium</taxon>
    </lineage>
</organism>
<accession>A0ABP9QEA0</accession>
<keyword evidence="1" id="KW-0808">Transferase</keyword>
<evidence type="ECO:0000256" key="2">
    <source>
        <dbReference type="ARBA" id="ARBA00023315"/>
    </source>
</evidence>
<proteinExistence type="predicted"/>
<keyword evidence="2" id="KW-0012">Acyltransferase</keyword>
<dbReference type="PROSITE" id="PS51186">
    <property type="entry name" value="GNAT"/>
    <property type="match status" value="1"/>
</dbReference>
<sequence length="163" mass="18233">MKIEVVALQEASEVASLLQEAARWLIEAGKPLWSPADFSVESLRADILSGEYFAAHLDGAIAGVIKFQLEDKVFWPEDEPGHSAYVHKLAIRRANAGTGVSSALLSFAKGRAQTLNLKQLKLDCVADRTKLRELYERFGFQLHSQVTKWNRSFARYELQLSPS</sequence>
<keyword evidence="5" id="KW-1185">Reference proteome</keyword>
<dbReference type="EMBL" id="BAABLD010000002">
    <property type="protein sequence ID" value="GAA5160455.1"/>
    <property type="molecule type" value="Genomic_DNA"/>
</dbReference>
<protein>
    <submittedName>
        <fullName evidence="4">GNAT family N-acetyltransferase</fullName>
    </submittedName>
</protein>
<reference evidence="5" key="1">
    <citation type="journal article" date="2019" name="Int. J. Syst. Evol. Microbiol.">
        <title>The Global Catalogue of Microorganisms (GCM) 10K type strain sequencing project: providing services to taxonomists for standard genome sequencing and annotation.</title>
        <authorList>
            <consortium name="The Broad Institute Genomics Platform"/>
            <consortium name="The Broad Institute Genome Sequencing Center for Infectious Disease"/>
            <person name="Wu L."/>
            <person name="Ma J."/>
        </authorList>
    </citation>
    <scope>NUCLEOTIDE SEQUENCE [LARGE SCALE GENOMIC DNA]</scope>
    <source>
        <strain evidence="5">JCM 18715</strain>
    </source>
</reference>
<name>A0ABP9QEA0_9RHOO</name>
<dbReference type="InterPro" id="IPR016181">
    <property type="entry name" value="Acyl_CoA_acyltransferase"/>
</dbReference>
<dbReference type="PANTHER" id="PTHR43877:SF2">
    <property type="entry name" value="AMINOALKYLPHOSPHONATE N-ACETYLTRANSFERASE-RELATED"/>
    <property type="match status" value="1"/>
</dbReference>
<dbReference type="CDD" id="cd04301">
    <property type="entry name" value="NAT_SF"/>
    <property type="match status" value="1"/>
</dbReference>
<dbReference type="InterPro" id="IPR000182">
    <property type="entry name" value="GNAT_dom"/>
</dbReference>
<dbReference type="RefSeq" id="WP_345531571.1">
    <property type="nucleotide sequence ID" value="NZ_BAABLD010000002.1"/>
</dbReference>
<feature type="domain" description="N-acetyltransferase" evidence="3">
    <location>
        <begin position="1"/>
        <end position="161"/>
    </location>
</feature>
<evidence type="ECO:0000313" key="5">
    <source>
        <dbReference type="Proteomes" id="UP001500547"/>
    </source>
</evidence>
<dbReference type="Proteomes" id="UP001500547">
    <property type="component" value="Unassembled WGS sequence"/>
</dbReference>
<dbReference type="Pfam" id="PF00583">
    <property type="entry name" value="Acetyltransf_1"/>
    <property type="match status" value="1"/>
</dbReference>
<evidence type="ECO:0000259" key="3">
    <source>
        <dbReference type="PROSITE" id="PS51186"/>
    </source>
</evidence>
<gene>
    <name evidence="4" type="ORF">GCM10025770_08220</name>
</gene>
<comment type="caution">
    <text evidence="4">The sequence shown here is derived from an EMBL/GenBank/DDBJ whole genome shotgun (WGS) entry which is preliminary data.</text>
</comment>
<evidence type="ECO:0000256" key="1">
    <source>
        <dbReference type="ARBA" id="ARBA00022679"/>
    </source>
</evidence>
<dbReference type="InterPro" id="IPR050832">
    <property type="entry name" value="Bact_Acetyltransf"/>
</dbReference>